<dbReference type="VEuPathDB" id="MicrosporidiaDB:VICG_01178"/>
<accession>L2GLV0</accession>
<protein>
    <submittedName>
        <fullName evidence="2">Uncharacterized protein</fullName>
    </submittedName>
</protein>
<feature type="compositionally biased region" description="Basic and acidic residues" evidence="1">
    <location>
        <begin position="160"/>
        <end position="180"/>
    </location>
</feature>
<proteinExistence type="predicted"/>
<evidence type="ECO:0000313" key="3">
    <source>
        <dbReference type="Proteomes" id="UP000011082"/>
    </source>
</evidence>
<dbReference type="Proteomes" id="UP000011082">
    <property type="component" value="Unassembled WGS sequence"/>
</dbReference>
<name>L2GLV0_VITCO</name>
<dbReference type="EMBL" id="JH370138">
    <property type="protein sequence ID" value="ELA41826.1"/>
    <property type="molecule type" value="Genomic_DNA"/>
</dbReference>
<evidence type="ECO:0000313" key="2">
    <source>
        <dbReference type="EMBL" id="ELA41826.1"/>
    </source>
</evidence>
<dbReference type="AlphaFoldDB" id="L2GLV0"/>
<dbReference type="RefSeq" id="XP_007604624.1">
    <property type="nucleotide sequence ID" value="XM_007604562.1"/>
</dbReference>
<keyword evidence="3" id="KW-1185">Reference proteome</keyword>
<reference evidence="3" key="1">
    <citation type="submission" date="2011-05" db="EMBL/GenBank/DDBJ databases">
        <title>The genome sequence of Vittaforma corneae strain ATCC 50505.</title>
        <authorList>
            <consortium name="The Broad Institute Genome Sequencing Platform"/>
            <person name="Cuomo C."/>
            <person name="Didier E."/>
            <person name="Bowers L."/>
            <person name="Young S.K."/>
            <person name="Zeng Q."/>
            <person name="Gargeya S."/>
            <person name="Fitzgerald M."/>
            <person name="Haas B."/>
            <person name="Abouelleil A."/>
            <person name="Alvarado L."/>
            <person name="Arachchi H.M."/>
            <person name="Berlin A."/>
            <person name="Chapman S.B."/>
            <person name="Gearin G."/>
            <person name="Goldberg J."/>
            <person name="Griggs A."/>
            <person name="Gujja S."/>
            <person name="Hansen M."/>
            <person name="Heiman D."/>
            <person name="Howarth C."/>
            <person name="Larimer J."/>
            <person name="Lui A."/>
            <person name="MacDonald P.J.P."/>
            <person name="McCowen C."/>
            <person name="Montmayeur A."/>
            <person name="Murphy C."/>
            <person name="Neiman D."/>
            <person name="Pearson M."/>
            <person name="Priest M."/>
            <person name="Roberts A."/>
            <person name="Saif S."/>
            <person name="Shea T."/>
            <person name="Sisk P."/>
            <person name="Stolte C."/>
            <person name="Sykes S."/>
            <person name="Wortman J."/>
            <person name="Nusbaum C."/>
            <person name="Birren B."/>
        </authorList>
    </citation>
    <scope>NUCLEOTIDE SEQUENCE [LARGE SCALE GENOMIC DNA]</scope>
    <source>
        <strain evidence="3">ATCC 50505</strain>
    </source>
</reference>
<dbReference type="HOGENOM" id="CLU_1166632_0_0_1"/>
<dbReference type="OrthoDB" id="10653086at2759"/>
<gene>
    <name evidence="2" type="ORF">VICG_01178</name>
</gene>
<evidence type="ECO:0000256" key="1">
    <source>
        <dbReference type="SAM" id="MobiDB-lite"/>
    </source>
</evidence>
<dbReference type="GeneID" id="19881889"/>
<sequence>MSQESIRLKVELNSMIKFYVRTHQKSSLNDLKKAINNILKTNYNITIPSYALRSSDWFEVLDIYTVGDVLEDNQVVMIDPFTSMHLSLNKKKLPFQLLNKELSETDTSPKPVYTAEKAVKKSRVSIQESQPMPVQSVTEKIPRQSILEKITEPTVTLNQKKMEKTEELQKESPEPEKKVEVSVQNEEPLPVPPRPDNFKGFVVNIPDLNKSQGIKINESSFKPLKKRRVDEDRLEIEL</sequence>
<organism evidence="2 3">
    <name type="scientific">Vittaforma corneae (strain ATCC 50505)</name>
    <name type="common">Microsporidian parasite</name>
    <name type="synonym">Nosema corneum</name>
    <dbReference type="NCBI Taxonomy" id="993615"/>
    <lineage>
        <taxon>Eukaryota</taxon>
        <taxon>Fungi</taxon>
        <taxon>Fungi incertae sedis</taxon>
        <taxon>Microsporidia</taxon>
        <taxon>Nosematidae</taxon>
        <taxon>Vittaforma</taxon>
    </lineage>
</organism>
<feature type="region of interest" description="Disordered" evidence="1">
    <location>
        <begin position="157"/>
        <end position="197"/>
    </location>
</feature>
<dbReference type="InParanoid" id="L2GLV0"/>